<dbReference type="EMBL" id="GBRH01278991">
    <property type="protein sequence ID" value="JAD18904.1"/>
    <property type="molecule type" value="Transcribed_RNA"/>
</dbReference>
<accession>A0A0A8XY17</accession>
<reference evidence="1" key="2">
    <citation type="journal article" date="2015" name="Data Brief">
        <title>Shoot transcriptome of the giant reed, Arundo donax.</title>
        <authorList>
            <person name="Barrero R.A."/>
            <person name="Guerrero F.D."/>
            <person name="Moolhuijzen P."/>
            <person name="Goolsby J.A."/>
            <person name="Tidwell J."/>
            <person name="Bellgard S.E."/>
            <person name="Bellgard M.I."/>
        </authorList>
    </citation>
    <scope>NUCLEOTIDE SEQUENCE</scope>
    <source>
        <tissue evidence="1">Shoot tissue taken approximately 20 cm above the soil surface</tissue>
    </source>
</reference>
<sequence>MKGPSSGGGQMRAGLEEDFCSLALNNRIGARIRAGLEMPLEYSLVAHKRWYASTTGI</sequence>
<evidence type="ECO:0000313" key="1">
    <source>
        <dbReference type="EMBL" id="JAD18904.1"/>
    </source>
</evidence>
<proteinExistence type="predicted"/>
<name>A0A0A8XY17_ARUDO</name>
<reference evidence="1" key="1">
    <citation type="submission" date="2014-09" db="EMBL/GenBank/DDBJ databases">
        <authorList>
            <person name="Magalhaes I.L.F."/>
            <person name="Oliveira U."/>
            <person name="Santos F.R."/>
            <person name="Vidigal T.H.D.A."/>
            <person name="Brescovit A.D."/>
            <person name="Santos A.J."/>
        </authorList>
    </citation>
    <scope>NUCLEOTIDE SEQUENCE</scope>
    <source>
        <tissue evidence="1">Shoot tissue taken approximately 20 cm above the soil surface</tissue>
    </source>
</reference>
<protein>
    <submittedName>
        <fullName evidence="1">Uncharacterized protein</fullName>
    </submittedName>
</protein>
<dbReference type="AlphaFoldDB" id="A0A0A8XY17"/>
<organism evidence="1">
    <name type="scientific">Arundo donax</name>
    <name type="common">Giant reed</name>
    <name type="synonym">Donax arundinaceus</name>
    <dbReference type="NCBI Taxonomy" id="35708"/>
    <lineage>
        <taxon>Eukaryota</taxon>
        <taxon>Viridiplantae</taxon>
        <taxon>Streptophyta</taxon>
        <taxon>Embryophyta</taxon>
        <taxon>Tracheophyta</taxon>
        <taxon>Spermatophyta</taxon>
        <taxon>Magnoliopsida</taxon>
        <taxon>Liliopsida</taxon>
        <taxon>Poales</taxon>
        <taxon>Poaceae</taxon>
        <taxon>PACMAD clade</taxon>
        <taxon>Arundinoideae</taxon>
        <taxon>Arundineae</taxon>
        <taxon>Arundo</taxon>
    </lineage>
</organism>